<dbReference type="RefSeq" id="WP_038151837.1">
    <property type="nucleotide sequence ID" value="NZ_JRNT01000007.1"/>
</dbReference>
<dbReference type="Proteomes" id="UP000029628">
    <property type="component" value="Unassembled WGS sequence"/>
</dbReference>
<dbReference type="AlphaFoldDB" id="A0A096AMB8"/>
<protein>
    <submittedName>
        <fullName evidence="1">Uncharacterized protein</fullName>
    </submittedName>
</protein>
<reference evidence="1 2" key="1">
    <citation type="submission" date="2014-07" db="EMBL/GenBank/DDBJ databases">
        <authorList>
            <person name="McCorrison J."/>
            <person name="Sanka R."/>
            <person name="Torralba M."/>
            <person name="Gillis M."/>
            <person name="Haft D.H."/>
            <person name="Methe B."/>
            <person name="Sutton G."/>
            <person name="Nelson K.E."/>
        </authorList>
    </citation>
    <scope>NUCLEOTIDE SEQUENCE [LARGE SCALE GENOMIC DNA]</scope>
    <source>
        <strain evidence="1 2">DNF00314</strain>
    </source>
</reference>
<proteinExistence type="predicted"/>
<evidence type="ECO:0000313" key="1">
    <source>
        <dbReference type="EMBL" id="KGF47776.1"/>
    </source>
</evidence>
<organism evidence="1 2">
    <name type="scientific">Veillonella montpellierensis DNF00314</name>
    <dbReference type="NCBI Taxonomy" id="1401067"/>
    <lineage>
        <taxon>Bacteria</taxon>
        <taxon>Bacillati</taxon>
        <taxon>Bacillota</taxon>
        <taxon>Negativicutes</taxon>
        <taxon>Veillonellales</taxon>
        <taxon>Veillonellaceae</taxon>
        <taxon>Veillonella</taxon>
    </lineage>
</organism>
<keyword evidence="2" id="KW-1185">Reference proteome</keyword>
<gene>
    <name evidence="1" type="ORF">HMPREF0872_03505</name>
</gene>
<evidence type="ECO:0000313" key="2">
    <source>
        <dbReference type="Proteomes" id="UP000029628"/>
    </source>
</evidence>
<accession>A0A096AMB8</accession>
<dbReference type="EMBL" id="JRNT01000007">
    <property type="protein sequence ID" value="KGF47776.1"/>
    <property type="molecule type" value="Genomic_DNA"/>
</dbReference>
<sequence>MKKIVDVYLETNDFMEVVRQTGLPAFKVHMVLLQHGVLAINDKVRYGSRAQKLGGQAEALFQRLVPKAVDSNKFYKVNTPVYDFVLGQLKINVKYSSYRKDGRWGFDFRKKPDMGVLFLEREKGMELKNPYILIIPGNFIQIKKTLSISKSSLFFNGFAVKREDLAQVLDDYATLLREKKN</sequence>
<comment type="caution">
    <text evidence="1">The sequence shown here is derived from an EMBL/GenBank/DDBJ whole genome shotgun (WGS) entry which is preliminary data.</text>
</comment>
<name>A0A096AMB8_9FIRM</name>